<evidence type="ECO:0000256" key="4">
    <source>
        <dbReference type="ARBA" id="ARBA00022679"/>
    </source>
</evidence>
<evidence type="ECO:0000256" key="6">
    <source>
        <dbReference type="ARBA" id="ARBA00023204"/>
    </source>
</evidence>
<dbReference type="InterPro" id="IPR036388">
    <property type="entry name" value="WH-like_DNA-bd_sf"/>
</dbReference>
<evidence type="ECO:0000256" key="5">
    <source>
        <dbReference type="ARBA" id="ARBA00022763"/>
    </source>
</evidence>
<keyword evidence="3 8" id="KW-0489">Methyltransferase</keyword>
<dbReference type="PROSITE" id="PS00374">
    <property type="entry name" value="MGMT"/>
    <property type="match status" value="1"/>
</dbReference>
<evidence type="ECO:0000256" key="1">
    <source>
        <dbReference type="ARBA" id="ARBA00001286"/>
    </source>
</evidence>
<comment type="similarity">
    <text evidence="8">Belongs to the MGMT family.</text>
</comment>
<dbReference type="Proteomes" id="UP001207742">
    <property type="component" value="Unassembled WGS sequence"/>
</dbReference>
<comment type="subcellular location">
    <subcellularLocation>
        <location evidence="8">Cytoplasm</location>
    </subcellularLocation>
</comment>
<keyword evidence="4 8" id="KW-0808">Transferase</keyword>
<gene>
    <name evidence="11" type="ORF">OL497_18270</name>
</gene>
<comment type="miscellaneous">
    <text evidence="8">This enzyme catalyzes only one turnover and therefore is not strictly catalytic. According to one definition, an enzyme is a biocatalyst that acts repeatedly and over many reaction cycles.</text>
</comment>
<protein>
    <recommendedName>
        <fullName evidence="8">Methylated-DNA--protein-cysteine methyltransferase</fullName>
        <ecNumber evidence="8">2.1.1.63</ecNumber>
    </recommendedName>
    <alternativeName>
        <fullName evidence="8">6-O-methylguanine-DNA methyltransferase</fullName>
        <shortName evidence="8">MGMT</shortName>
    </alternativeName>
    <alternativeName>
        <fullName evidence="8">O-6-methylguanine-DNA-alkyltransferase</fullName>
    </alternativeName>
</protein>
<evidence type="ECO:0000256" key="8">
    <source>
        <dbReference type="HAMAP-Rule" id="MF_00772"/>
    </source>
</evidence>
<feature type="domain" description="Methylguanine DNA methyltransferase ribonuclease-like" evidence="10">
    <location>
        <begin position="5"/>
        <end position="68"/>
    </location>
</feature>
<proteinExistence type="inferred from homology"/>
<dbReference type="InterPro" id="IPR036217">
    <property type="entry name" value="MethylDNA_cys_MeTrfase_DNAb"/>
</dbReference>
<dbReference type="InterPro" id="IPR036631">
    <property type="entry name" value="MGMT_N_sf"/>
</dbReference>
<dbReference type="InterPro" id="IPR001497">
    <property type="entry name" value="MethylDNA_cys_MeTrfase_AS"/>
</dbReference>
<comment type="caution">
    <text evidence="11">The sequence shown here is derived from an EMBL/GenBank/DDBJ whole genome shotgun (WGS) entry which is preliminary data.</text>
</comment>
<dbReference type="PANTHER" id="PTHR10815:SF13">
    <property type="entry name" value="METHYLATED-DNA--PROTEIN-CYSTEINE METHYLTRANSFERASE"/>
    <property type="match status" value="1"/>
</dbReference>
<keyword evidence="5 8" id="KW-0227">DNA damage</keyword>
<dbReference type="InterPro" id="IPR008332">
    <property type="entry name" value="MethylG_MeTrfase_N"/>
</dbReference>
<sequence length="160" mass="17786">METIYHLRIDTPVGPLQISGTATCIGEVTFTEDPPVDVAPPPALLLDCAQQLLEYFKGDRKVFDIPIAQPGTAFQQTVWQQLQTIPYGQTISYQQLAHRIHNPRSIRAVGTTNGKNRLAIIIPCHRVIGSDGTLIGYGGGLWRKRWLLAHERTDLFTGLL</sequence>
<feature type="active site" description="Nucleophile; methyl group acceptor" evidence="8">
    <location>
        <position position="124"/>
    </location>
</feature>
<dbReference type="GO" id="GO:0032259">
    <property type="term" value="P:methylation"/>
    <property type="evidence" value="ECO:0007669"/>
    <property type="project" value="UniProtKB-KW"/>
</dbReference>
<dbReference type="CDD" id="cd06445">
    <property type="entry name" value="ATase"/>
    <property type="match status" value="1"/>
</dbReference>
<comment type="function">
    <text evidence="8">Involved in the cellular defense against the biological effects of O6-methylguanine (O6-MeG) and O4-methylthymine (O4-MeT) in DNA. Repairs the methylated nucleobase in DNA by stoichiometrically transferring the methyl group to a cysteine residue in the enzyme. This is a suicide reaction: the enzyme is irreversibly inactivated.</text>
</comment>
<dbReference type="EC" id="2.1.1.63" evidence="8"/>
<keyword evidence="6 8" id="KW-0234">DNA repair</keyword>
<dbReference type="NCBIfam" id="TIGR00589">
    <property type="entry name" value="ogt"/>
    <property type="match status" value="1"/>
</dbReference>
<dbReference type="HAMAP" id="MF_00772">
    <property type="entry name" value="OGT"/>
    <property type="match status" value="1"/>
</dbReference>
<evidence type="ECO:0000313" key="12">
    <source>
        <dbReference type="Proteomes" id="UP001207742"/>
    </source>
</evidence>
<evidence type="ECO:0000259" key="9">
    <source>
        <dbReference type="Pfam" id="PF01035"/>
    </source>
</evidence>
<dbReference type="Pfam" id="PF01035">
    <property type="entry name" value="DNA_binding_1"/>
    <property type="match status" value="1"/>
</dbReference>
<dbReference type="InterPro" id="IPR014048">
    <property type="entry name" value="MethylDNA_cys_MeTrfase_DNA-bd"/>
</dbReference>
<evidence type="ECO:0000256" key="7">
    <source>
        <dbReference type="ARBA" id="ARBA00049348"/>
    </source>
</evidence>
<dbReference type="RefSeq" id="WP_264732675.1">
    <property type="nucleotide sequence ID" value="NZ_JAPDNR010000001.1"/>
</dbReference>
<keyword evidence="12" id="KW-1185">Reference proteome</keyword>
<dbReference type="Gene3D" id="3.30.160.70">
    <property type="entry name" value="Methylated DNA-protein cysteine methyltransferase domain"/>
    <property type="match status" value="1"/>
</dbReference>
<comment type="catalytic activity">
    <reaction evidence="1 8">
        <text>a 4-O-methyl-thymidine in DNA + L-cysteinyl-[protein] = a thymidine in DNA + S-methyl-L-cysteinyl-[protein]</text>
        <dbReference type="Rhea" id="RHEA:53428"/>
        <dbReference type="Rhea" id="RHEA-COMP:10131"/>
        <dbReference type="Rhea" id="RHEA-COMP:10132"/>
        <dbReference type="Rhea" id="RHEA-COMP:13555"/>
        <dbReference type="Rhea" id="RHEA-COMP:13556"/>
        <dbReference type="ChEBI" id="CHEBI:29950"/>
        <dbReference type="ChEBI" id="CHEBI:82612"/>
        <dbReference type="ChEBI" id="CHEBI:137386"/>
        <dbReference type="ChEBI" id="CHEBI:137387"/>
        <dbReference type="EC" id="2.1.1.63"/>
    </reaction>
</comment>
<evidence type="ECO:0000256" key="3">
    <source>
        <dbReference type="ARBA" id="ARBA00022603"/>
    </source>
</evidence>
<evidence type="ECO:0000256" key="2">
    <source>
        <dbReference type="ARBA" id="ARBA00022490"/>
    </source>
</evidence>
<dbReference type="EMBL" id="JAPDNS010000002">
    <property type="protein sequence ID" value="MCW3485857.1"/>
    <property type="molecule type" value="Genomic_DNA"/>
</dbReference>
<dbReference type="SUPFAM" id="SSF46767">
    <property type="entry name" value="Methylated DNA-protein cysteine methyltransferase, C-terminal domain"/>
    <property type="match status" value="1"/>
</dbReference>
<dbReference type="Gene3D" id="1.10.10.10">
    <property type="entry name" value="Winged helix-like DNA-binding domain superfamily/Winged helix DNA-binding domain"/>
    <property type="match status" value="1"/>
</dbReference>
<dbReference type="SUPFAM" id="SSF53155">
    <property type="entry name" value="Methylated DNA-protein cysteine methyltransferase domain"/>
    <property type="match status" value="1"/>
</dbReference>
<dbReference type="GO" id="GO:0003908">
    <property type="term" value="F:methylated-DNA-[protein]-cysteine S-methyltransferase activity"/>
    <property type="evidence" value="ECO:0007669"/>
    <property type="project" value="UniProtKB-EC"/>
</dbReference>
<evidence type="ECO:0000313" key="11">
    <source>
        <dbReference type="EMBL" id="MCW3485857.1"/>
    </source>
</evidence>
<dbReference type="Pfam" id="PF02870">
    <property type="entry name" value="Methyltransf_1N"/>
    <property type="match status" value="1"/>
</dbReference>
<dbReference type="InterPro" id="IPR023546">
    <property type="entry name" value="MGMT"/>
</dbReference>
<accession>A0ABT3IPF8</accession>
<comment type="catalytic activity">
    <reaction evidence="7 8">
        <text>a 6-O-methyl-2'-deoxyguanosine in DNA + L-cysteinyl-[protein] = S-methyl-L-cysteinyl-[protein] + a 2'-deoxyguanosine in DNA</text>
        <dbReference type="Rhea" id="RHEA:24000"/>
        <dbReference type="Rhea" id="RHEA-COMP:10131"/>
        <dbReference type="Rhea" id="RHEA-COMP:10132"/>
        <dbReference type="Rhea" id="RHEA-COMP:11367"/>
        <dbReference type="Rhea" id="RHEA-COMP:11368"/>
        <dbReference type="ChEBI" id="CHEBI:29950"/>
        <dbReference type="ChEBI" id="CHEBI:82612"/>
        <dbReference type="ChEBI" id="CHEBI:85445"/>
        <dbReference type="ChEBI" id="CHEBI:85448"/>
        <dbReference type="EC" id="2.1.1.63"/>
    </reaction>
</comment>
<dbReference type="PANTHER" id="PTHR10815">
    <property type="entry name" value="METHYLATED-DNA--PROTEIN-CYSTEINE METHYLTRANSFERASE"/>
    <property type="match status" value="1"/>
</dbReference>
<feature type="domain" description="Methylated-DNA-[protein]-cysteine S-methyltransferase DNA binding" evidence="9">
    <location>
        <begin position="73"/>
        <end position="152"/>
    </location>
</feature>
<organism evidence="11 12">
    <name type="scientific">Chitinophaga nivalis</name>
    <dbReference type="NCBI Taxonomy" id="2991709"/>
    <lineage>
        <taxon>Bacteria</taxon>
        <taxon>Pseudomonadati</taxon>
        <taxon>Bacteroidota</taxon>
        <taxon>Chitinophagia</taxon>
        <taxon>Chitinophagales</taxon>
        <taxon>Chitinophagaceae</taxon>
        <taxon>Chitinophaga</taxon>
    </lineage>
</organism>
<evidence type="ECO:0000259" key="10">
    <source>
        <dbReference type="Pfam" id="PF02870"/>
    </source>
</evidence>
<reference evidence="11 12" key="1">
    <citation type="submission" date="2022-10" db="EMBL/GenBank/DDBJ databases">
        <title>Chitinophaga nivalis PC15 sp. nov., isolated from Pyeongchang county, South Korea.</title>
        <authorList>
            <person name="Trinh H.N."/>
        </authorList>
    </citation>
    <scope>NUCLEOTIDE SEQUENCE [LARGE SCALE GENOMIC DNA]</scope>
    <source>
        <strain evidence="11 12">PC14</strain>
    </source>
</reference>
<keyword evidence="2 8" id="KW-0963">Cytoplasm</keyword>
<name>A0ABT3IPF8_9BACT</name>